<dbReference type="AlphaFoldDB" id="A0A6C0DR59"/>
<dbReference type="EMBL" id="MN739655">
    <property type="protein sequence ID" value="QHT18399.1"/>
    <property type="molecule type" value="Genomic_DNA"/>
</dbReference>
<sequence length="102" mass="11869">MGALVLRNAIFYLPQYLSLTIYFPRFFRLVLGSIPFAFKLLRIVKPMDFPARYLRSILRSFEVAAYLHTFRVFCIYLVPTILTSFLRFLILSAHGLPLFASS</sequence>
<keyword evidence="1" id="KW-0472">Membrane</keyword>
<name>A0A6C0DR59_9ZZZZ</name>
<proteinExistence type="predicted"/>
<organism evidence="2">
    <name type="scientific">viral metagenome</name>
    <dbReference type="NCBI Taxonomy" id="1070528"/>
    <lineage>
        <taxon>unclassified sequences</taxon>
        <taxon>metagenomes</taxon>
        <taxon>organismal metagenomes</taxon>
    </lineage>
</organism>
<feature type="transmembrane region" description="Helical" evidence="1">
    <location>
        <begin position="65"/>
        <end position="90"/>
    </location>
</feature>
<evidence type="ECO:0000313" key="2">
    <source>
        <dbReference type="EMBL" id="QHT18399.1"/>
    </source>
</evidence>
<reference evidence="2" key="1">
    <citation type="journal article" date="2020" name="Nature">
        <title>Giant virus diversity and host interactions through global metagenomics.</title>
        <authorList>
            <person name="Schulz F."/>
            <person name="Roux S."/>
            <person name="Paez-Espino D."/>
            <person name="Jungbluth S."/>
            <person name="Walsh D.A."/>
            <person name="Denef V.J."/>
            <person name="McMahon K.D."/>
            <person name="Konstantinidis K.T."/>
            <person name="Eloe-Fadrosh E.A."/>
            <person name="Kyrpides N.C."/>
            <person name="Woyke T."/>
        </authorList>
    </citation>
    <scope>NUCLEOTIDE SEQUENCE</scope>
    <source>
        <strain evidence="2">GVMAG-M-3300023174-46</strain>
    </source>
</reference>
<keyword evidence="1" id="KW-1133">Transmembrane helix</keyword>
<protein>
    <submittedName>
        <fullName evidence="2">Uncharacterized protein</fullName>
    </submittedName>
</protein>
<evidence type="ECO:0000256" key="1">
    <source>
        <dbReference type="SAM" id="Phobius"/>
    </source>
</evidence>
<accession>A0A6C0DR59</accession>
<keyword evidence="1" id="KW-0812">Transmembrane</keyword>